<dbReference type="EMBL" id="JBHRZH010000022">
    <property type="protein sequence ID" value="MFC3764021.1"/>
    <property type="molecule type" value="Genomic_DNA"/>
</dbReference>
<dbReference type="Pfam" id="PF18862">
    <property type="entry name" value="ApeA_NTD1"/>
    <property type="match status" value="1"/>
</dbReference>
<evidence type="ECO:0000313" key="4">
    <source>
        <dbReference type="Proteomes" id="UP001595699"/>
    </source>
</evidence>
<dbReference type="InterPro" id="IPR041229">
    <property type="entry name" value="HEPN_Apea"/>
</dbReference>
<dbReference type="Proteomes" id="UP001595699">
    <property type="component" value="Unassembled WGS sequence"/>
</dbReference>
<evidence type="ECO:0000313" key="3">
    <source>
        <dbReference type="EMBL" id="MFC3764021.1"/>
    </source>
</evidence>
<proteinExistence type="predicted"/>
<accession>A0ABV7YF96</accession>
<organism evidence="3 4">
    <name type="scientific">Tenggerimyces flavus</name>
    <dbReference type="NCBI Taxonomy" id="1708749"/>
    <lineage>
        <taxon>Bacteria</taxon>
        <taxon>Bacillati</taxon>
        <taxon>Actinomycetota</taxon>
        <taxon>Actinomycetes</taxon>
        <taxon>Propionibacteriales</taxon>
        <taxon>Nocardioidaceae</taxon>
        <taxon>Tenggerimyces</taxon>
    </lineage>
</organism>
<dbReference type="Pfam" id="PF18739">
    <property type="entry name" value="HEPN_Apea"/>
    <property type="match status" value="1"/>
</dbReference>
<evidence type="ECO:0000259" key="2">
    <source>
        <dbReference type="Pfam" id="PF18862"/>
    </source>
</evidence>
<evidence type="ECO:0000259" key="1">
    <source>
        <dbReference type="Pfam" id="PF18739"/>
    </source>
</evidence>
<reference evidence="4" key="1">
    <citation type="journal article" date="2019" name="Int. J. Syst. Evol. Microbiol.">
        <title>The Global Catalogue of Microorganisms (GCM) 10K type strain sequencing project: providing services to taxonomists for standard genome sequencing and annotation.</title>
        <authorList>
            <consortium name="The Broad Institute Genomics Platform"/>
            <consortium name="The Broad Institute Genome Sequencing Center for Infectious Disease"/>
            <person name="Wu L."/>
            <person name="Ma J."/>
        </authorList>
    </citation>
    <scope>NUCLEOTIDE SEQUENCE [LARGE SCALE GENOMIC DNA]</scope>
    <source>
        <strain evidence="4">CGMCC 4.7241</strain>
    </source>
</reference>
<keyword evidence="4" id="KW-1185">Reference proteome</keyword>
<name>A0ABV7YF96_9ACTN</name>
<feature type="domain" description="Apea-like HEPN" evidence="1">
    <location>
        <begin position="314"/>
        <end position="440"/>
    </location>
</feature>
<gene>
    <name evidence="3" type="ORF">ACFOUW_24520</name>
</gene>
<sequence>MPKATVGSRWKREPVPSIYGRWWLPSAPDWRVGGVLEFSAEGEGRLRLAGGLREGPVFGGDEVIHGSSDEFGPVTASAAMLSQRSSGFGGKDDVAREEWNCHTIFLGAHLDKGDREPIRSVRLSTAGLPWWAARATRPRRDYYDDTGSISITISQPPSLSAPVDGGNVMLSWFQSSSDSAVAAEVALEPALMYTPDNHTTFEAVWKSFITPALFLMTTLMGRGDQITEIDVECDSDRPALARVLNSRWRAPLGEVPESSPFGLPLVPFEVFVRRFQEIVPSWFRLHSSASSAMLEYFGAKLIPQIYVEEAFSRAVRGMELFHRVRYGGQILSDDAFNDLLFKVKGSLSGEARRLAMMRLQYANDLTQKNRLDAMIELSGDMVGATVDNFRKFSRRVVDQRNVMTHGGDRSLTSSHMYWATNVIDVVYHAVILGNLGFSESDVNSAIADWRTWLGVVSLANVWVAEANGVELAD</sequence>
<dbReference type="RefSeq" id="WP_205116154.1">
    <property type="nucleotide sequence ID" value="NZ_JAFBCM010000001.1"/>
</dbReference>
<comment type="caution">
    <text evidence="3">The sequence shown here is derived from an EMBL/GenBank/DDBJ whole genome shotgun (WGS) entry which is preliminary data.</text>
</comment>
<protein>
    <submittedName>
        <fullName evidence="3">HEPN domain-containing protein</fullName>
    </submittedName>
</protein>
<feature type="domain" description="ApeA N-terminal" evidence="2">
    <location>
        <begin position="18"/>
        <end position="282"/>
    </location>
</feature>
<dbReference type="InterPro" id="IPR041223">
    <property type="entry name" value="ApeA_NTD"/>
</dbReference>